<dbReference type="Proteomes" id="UP001432014">
    <property type="component" value="Chromosome"/>
</dbReference>
<evidence type="ECO:0000256" key="4">
    <source>
        <dbReference type="ARBA" id="ARBA00023163"/>
    </source>
</evidence>
<keyword evidence="4" id="KW-0804">Transcription</keyword>
<reference evidence="6 7" key="1">
    <citation type="submission" date="2022-10" db="EMBL/GenBank/DDBJ databases">
        <title>The complete genomes of actinobacterial strains from the NBC collection.</title>
        <authorList>
            <person name="Joergensen T.S."/>
            <person name="Alvarez Arevalo M."/>
            <person name="Sterndorff E.B."/>
            <person name="Faurdal D."/>
            <person name="Vuksanovic O."/>
            <person name="Mourched A.-S."/>
            <person name="Charusanti P."/>
            <person name="Shaw S."/>
            <person name="Blin K."/>
            <person name="Weber T."/>
        </authorList>
    </citation>
    <scope>NUCLEOTIDE SEQUENCE [LARGE SCALE GENOMIC DNA]</scope>
    <source>
        <strain evidence="6 7">NBC_01247</strain>
    </source>
</reference>
<dbReference type="SUPFAM" id="SSF46785">
    <property type="entry name" value="Winged helix' DNA-binding domain"/>
    <property type="match status" value="1"/>
</dbReference>
<evidence type="ECO:0000256" key="2">
    <source>
        <dbReference type="ARBA" id="ARBA00023015"/>
    </source>
</evidence>
<dbReference type="InterPro" id="IPR005119">
    <property type="entry name" value="LysR_subst-bd"/>
</dbReference>
<dbReference type="InterPro" id="IPR000847">
    <property type="entry name" value="LysR_HTH_N"/>
</dbReference>
<dbReference type="PROSITE" id="PS50931">
    <property type="entry name" value="HTH_LYSR"/>
    <property type="match status" value="1"/>
</dbReference>
<keyword evidence="7" id="KW-1185">Reference proteome</keyword>
<dbReference type="RefSeq" id="WP_329500712.1">
    <property type="nucleotide sequence ID" value="NZ_CP108460.1"/>
</dbReference>
<feature type="domain" description="HTH lysR-type" evidence="5">
    <location>
        <begin position="3"/>
        <end position="60"/>
    </location>
</feature>
<protein>
    <submittedName>
        <fullName evidence="6">LysR family transcriptional regulator</fullName>
    </submittedName>
</protein>
<dbReference type="InterPro" id="IPR036388">
    <property type="entry name" value="WH-like_DNA-bd_sf"/>
</dbReference>
<evidence type="ECO:0000259" key="5">
    <source>
        <dbReference type="PROSITE" id="PS50931"/>
    </source>
</evidence>
<dbReference type="Gene3D" id="3.40.190.10">
    <property type="entry name" value="Periplasmic binding protein-like II"/>
    <property type="match status" value="2"/>
</dbReference>
<dbReference type="Gene3D" id="1.10.10.10">
    <property type="entry name" value="Winged helix-like DNA-binding domain superfamily/Winged helix DNA-binding domain"/>
    <property type="match status" value="1"/>
</dbReference>
<name>A0ABZ1W1N6_9ACTN</name>
<dbReference type="Pfam" id="PF03466">
    <property type="entry name" value="LysR_substrate"/>
    <property type="match status" value="1"/>
</dbReference>
<proteinExistence type="inferred from homology"/>
<evidence type="ECO:0000313" key="7">
    <source>
        <dbReference type="Proteomes" id="UP001432014"/>
    </source>
</evidence>
<organism evidence="6 7">
    <name type="scientific">Kitasatospora herbaricolor</name>
    <dbReference type="NCBI Taxonomy" id="68217"/>
    <lineage>
        <taxon>Bacteria</taxon>
        <taxon>Bacillati</taxon>
        <taxon>Actinomycetota</taxon>
        <taxon>Actinomycetes</taxon>
        <taxon>Kitasatosporales</taxon>
        <taxon>Streptomycetaceae</taxon>
        <taxon>Kitasatospora</taxon>
    </lineage>
</organism>
<gene>
    <name evidence="6" type="ORF">OG469_04050</name>
</gene>
<evidence type="ECO:0000256" key="1">
    <source>
        <dbReference type="ARBA" id="ARBA00009437"/>
    </source>
</evidence>
<dbReference type="Pfam" id="PF00126">
    <property type="entry name" value="HTH_1"/>
    <property type="match status" value="1"/>
</dbReference>
<keyword evidence="2" id="KW-0805">Transcription regulation</keyword>
<dbReference type="InterPro" id="IPR036390">
    <property type="entry name" value="WH_DNA-bd_sf"/>
</dbReference>
<evidence type="ECO:0000256" key="3">
    <source>
        <dbReference type="ARBA" id="ARBA00023125"/>
    </source>
</evidence>
<accession>A0ABZ1W1N6</accession>
<dbReference type="SUPFAM" id="SSF53850">
    <property type="entry name" value="Periplasmic binding protein-like II"/>
    <property type="match status" value="1"/>
</dbReference>
<sequence length="297" mass="34151">MLMELRDIEIFLALAEELHFGRTAERLRVTPARVSQAIRKQERSVGAMLFERTSRTVRLTEVGRQLRDDLRPCYLGLQESLERARMAAQGVSGRLRVLMMPFNVVDLHVYWKTFRERHPWWELQVRLSSLEDPFGKLRAGECDVFVAWLPVEEPDLTVGPTLFTDPRILAVSEDHPLAGRSSVPLEDLADFPNATGRIGLDYWEEGYMPFTTPRGRPIERVHRVADSAELIDMVTMGEIIQPFPSHVTRYWGMPNVRWLPIRGLSPLSFVLVWRTEAENDLVRALAATVRDLGAFRF</sequence>
<evidence type="ECO:0000313" key="6">
    <source>
        <dbReference type="EMBL" id="WUS54755.1"/>
    </source>
</evidence>
<comment type="similarity">
    <text evidence="1">Belongs to the LysR transcriptional regulatory family.</text>
</comment>
<keyword evidence="3" id="KW-0238">DNA-binding</keyword>
<dbReference type="PANTHER" id="PTHR30346:SF0">
    <property type="entry name" value="HCA OPERON TRANSCRIPTIONAL ACTIVATOR HCAR"/>
    <property type="match status" value="1"/>
</dbReference>
<dbReference type="PANTHER" id="PTHR30346">
    <property type="entry name" value="TRANSCRIPTIONAL DUAL REGULATOR HCAR-RELATED"/>
    <property type="match status" value="1"/>
</dbReference>
<dbReference type="EMBL" id="CP108482">
    <property type="protein sequence ID" value="WUS54755.1"/>
    <property type="molecule type" value="Genomic_DNA"/>
</dbReference>